<keyword evidence="4" id="KW-0460">Magnesium</keyword>
<name>A0ABS5F655_9PROT</name>
<dbReference type="PRINTS" id="PR00502">
    <property type="entry name" value="NUDIXFAMILY"/>
</dbReference>
<evidence type="ECO:0000313" key="8">
    <source>
        <dbReference type="Proteomes" id="UP001196870"/>
    </source>
</evidence>
<evidence type="ECO:0000256" key="3">
    <source>
        <dbReference type="ARBA" id="ARBA00022801"/>
    </source>
</evidence>
<dbReference type="InterPro" id="IPR000086">
    <property type="entry name" value="NUDIX_hydrolase_dom"/>
</dbReference>
<comment type="similarity">
    <text evidence="5">Belongs to the Nudix hydrolase family.</text>
</comment>
<feature type="domain" description="Nudix hydrolase" evidence="6">
    <location>
        <begin position="8"/>
        <end position="142"/>
    </location>
</feature>
<dbReference type="Proteomes" id="UP001196870">
    <property type="component" value="Unassembled WGS sequence"/>
</dbReference>
<dbReference type="InterPro" id="IPR047198">
    <property type="entry name" value="DDP-like_NUDIX"/>
</dbReference>
<keyword evidence="2" id="KW-0479">Metal-binding</keyword>
<evidence type="ECO:0000256" key="5">
    <source>
        <dbReference type="RuleBase" id="RU003476"/>
    </source>
</evidence>
<proteinExistence type="inferred from homology"/>
<dbReference type="InterPro" id="IPR015797">
    <property type="entry name" value="NUDIX_hydrolase-like_dom_sf"/>
</dbReference>
<dbReference type="SUPFAM" id="SSF55811">
    <property type="entry name" value="Nudix"/>
    <property type="match status" value="1"/>
</dbReference>
<dbReference type="PANTHER" id="PTHR12629">
    <property type="entry name" value="DIPHOSPHOINOSITOL POLYPHOSPHATE PHOSPHOHYDROLASE"/>
    <property type="match status" value="1"/>
</dbReference>
<dbReference type="Gene3D" id="3.90.79.10">
    <property type="entry name" value="Nucleoside Triphosphate Pyrophosphohydrolase"/>
    <property type="match status" value="1"/>
</dbReference>
<dbReference type="GO" id="GO:0016787">
    <property type="term" value="F:hydrolase activity"/>
    <property type="evidence" value="ECO:0007669"/>
    <property type="project" value="UniProtKB-KW"/>
</dbReference>
<evidence type="ECO:0000313" key="7">
    <source>
        <dbReference type="EMBL" id="MBR0668043.1"/>
    </source>
</evidence>
<keyword evidence="8" id="KW-1185">Reference proteome</keyword>
<dbReference type="PROSITE" id="PS00893">
    <property type="entry name" value="NUDIX_BOX"/>
    <property type="match status" value="1"/>
</dbReference>
<evidence type="ECO:0000256" key="4">
    <source>
        <dbReference type="ARBA" id="ARBA00022842"/>
    </source>
</evidence>
<reference evidence="8" key="1">
    <citation type="journal article" date="2021" name="Syst. Appl. Microbiol.">
        <title>Roseomonas hellenica sp. nov., isolated from roots of wild-growing Alkanna tinctoria.</title>
        <authorList>
            <person name="Rat A."/>
            <person name="Naranjo H.D."/>
            <person name="Lebbe L."/>
            <person name="Cnockaert M."/>
            <person name="Krigas N."/>
            <person name="Grigoriadou K."/>
            <person name="Maloupa E."/>
            <person name="Willems A."/>
        </authorList>
    </citation>
    <scope>NUCLEOTIDE SEQUENCE [LARGE SCALE GENOMIC DNA]</scope>
    <source>
        <strain evidence="8">LMG 31523</strain>
    </source>
</reference>
<evidence type="ECO:0000256" key="1">
    <source>
        <dbReference type="ARBA" id="ARBA00001946"/>
    </source>
</evidence>
<gene>
    <name evidence="7" type="ORF">GXW71_27060</name>
</gene>
<comment type="cofactor">
    <cofactor evidence="1">
        <name>Mg(2+)</name>
        <dbReference type="ChEBI" id="CHEBI:18420"/>
    </cofactor>
</comment>
<dbReference type="PANTHER" id="PTHR12629:SF0">
    <property type="entry name" value="DIPHOSPHOINOSITOL-POLYPHOSPHATE DIPHOSPHATASE"/>
    <property type="match status" value="1"/>
</dbReference>
<organism evidence="7 8">
    <name type="scientific">Plastoroseomonas hellenica</name>
    <dbReference type="NCBI Taxonomy" id="2687306"/>
    <lineage>
        <taxon>Bacteria</taxon>
        <taxon>Pseudomonadati</taxon>
        <taxon>Pseudomonadota</taxon>
        <taxon>Alphaproteobacteria</taxon>
        <taxon>Acetobacterales</taxon>
        <taxon>Acetobacteraceae</taxon>
        <taxon>Plastoroseomonas</taxon>
    </lineage>
</organism>
<keyword evidence="3 5" id="KW-0378">Hydrolase</keyword>
<dbReference type="Pfam" id="PF00293">
    <property type="entry name" value="NUDIX"/>
    <property type="match status" value="1"/>
</dbReference>
<dbReference type="EMBL" id="JAAGBB010000046">
    <property type="protein sequence ID" value="MBR0668043.1"/>
    <property type="molecule type" value="Genomic_DNA"/>
</dbReference>
<accession>A0ABS5F655</accession>
<dbReference type="RefSeq" id="WP_211855816.1">
    <property type="nucleotide sequence ID" value="NZ_JAAGBB010000046.1"/>
</dbReference>
<evidence type="ECO:0000259" key="6">
    <source>
        <dbReference type="PROSITE" id="PS51462"/>
    </source>
</evidence>
<dbReference type="InterPro" id="IPR020084">
    <property type="entry name" value="NUDIX_hydrolase_CS"/>
</dbReference>
<protein>
    <submittedName>
        <fullName evidence="7">NUDIX hydrolase</fullName>
    </submittedName>
</protein>
<comment type="caution">
    <text evidence="7">The sequence shown here is derived from an EMBL/GenBank/DDBJ whole genome shotgun (WGS) entry which is preliminary data.</text>
</comment>
<dbReference type="InterPro" id="IPR020476">
    <property type="entry name" value="Nudix_hydrolase"/>
</dbReference>
<sequence>MGDNPVRPILQAGALCVRRQGQHDESEVLLISSRSTGLWGIPKGHMEPGETVRQVAEREAYEEAGVRGIALEPAIGHFSYRKVPRLEQRLKSYLVTVHLIFVQSLMVDYPESGARRVEWMPMRAAAGEVANGELGRIIGRLEHHPLYDGDAA</sequence>
<dbReference type="PROSITE" id="PS51462">
    <property type="entry name" value="NUDIX"/>
    <property type="match status" value="1"/>
</dbReference>
<evidence type="ECO:0000256" key="2">
    <source>
        <dbReference type="ARBA" id="ARBA00022723"/>
    </source>
</evidence>
<dbReference type="CDD" id="cd04666">
    <property type="entry name" value="NUDIX_DIPP2_like_Nudt4"/>
    <property type="match status" value="1"/>
</dbReference>